<dbReference type="OrthoDB" id="2286920at2759"/>
<evidence type="ECO:0000313" key="3">
    <source>
        <dbReference type="Proteomes" id="UP000268093"/>
    </source>
</evidence>
<accession>A0A433D8N0</accession>
<dbReference type="EMBL" id="RBNI01004777">
    <property type="protein sequence ID" value="RUP47238.1"/>
    <property type="molecule type" value="Genomic_DNA"/>
</dbReference>
<name>A0A433D8N0_9FUNG</name>
<keyword evidence="3" id="KW-1185">Reference proteome</keyword>
<proteinExistence type="predicted"/>
<protein>
    <recommendedName>
        <fullName evidence="4">Protein kinase domain-containing protein</fullName>
    </recommendedName>
</protein>
<sequence>MADSSKRTRYDDGNYTDTSRLLHKHRKTSPQLPHFSAHSQYDASAWARPTLPDSWSAEYSYDGVRLAIPDYEFGLVMPLLGKTDQIGFAYGYRISDRLPVVVKLSLHSLHLEREYHIYRQLMSQPEGRYLVSHVLDLIYLPKDGFTALIFVDDGINHILDIEFQQLHRRNQITSSSFSSFSNSRSNIDIATFLDLAIGCCHCVEFIHRNSLVHGELQASAFHWGRPEGEGDTEGKIGVDDDCNAQRSYPRSSASENLHLLVSKERVKIWSFGSGLKSFEGMLMMNLGWRRAIGSADGLVDNATQTSRSPASRAQWKTWQNVLVHMSP</sequence>
<dbReference type="SUPFAM" id="SSF56112">
    <property type="entry name" value="Protein kinase-like (PK-like)"/>
    <property type="match status" value="1"/>
</dbReference>
<comment type="caution">
    <text evidence="2">The sequence shown here is derived from an EMBL/GenBank/DDBJ whole genome shotgun (WGS) entry which is preliminary data.</text>
</comment>
<evidence type="ECO:0008006" key="4">
    <source>
        <dbReference type="Google" id="ProtNLM"/>
    </source>
</evidence>
<dbReference type="InterPro" id="IPR011009">
    <property type="entry name" value="Kinase-like_dom_sf"/>
</dbReference>
<reference evidence="2 3" key="1">
    <citation type="journal article" date="2018" name="New Phytol.">
        <title>Phylogenomics of Endogonaceae and evolution of mycorrhizas within Mucoromycota.</title>
        <authorList>
            <person name="Chang Y."/>
            <person name="Desiro A."/>
            <person name="Na H."/>
            <person name="Sandor L."/>
            <person name="Lipzen A."/>
            <person name="Clum A."/>
            <person name="Barry K."/>
            <person name="Grigoriev I.V."/>
            <person name="Martin F.M."/>
            <person name="Stajich J.E."/>
            <person name="Smith M.E."/>
            <person name="Bonito G."/>
            <person name="Spatafora J.W."/>
        </authorList>
    </citation>
    <scope>NUCLEOTIDE SEQUENCE [LARGE SCALE GENOMIC DNA]</scope>
    <source>
        <strain evidence="2 3">GMNB39</strain>
    </source>
</reference>
<gene>
    <name evidence="2" type="ORF">BC936DRAFT_145962</name>
</gene>
<feature type="non-terminal residue" evidence="2">
    <location>
        <position position="327"/>
    </location>
</feature>
<dbReference type="Proteomes" id="UP000268093">
    <property type="component" value="Unassembled WGS sequence"/>
</dbReference>
<evidence type="ECO:0000313" key="2">
    <source>
        <dbReference type="EMBL" id="RUP47238.1"/>
    </source>
</evidence>
<feature type="compositionally biased region" description="Basic and acidic residues" evidence="1">
    <location>
        <begin position="1"/>
        <end position="12"/>
    </location>
</feature>
<organism evidence="2 3">
    <name type="scientific">Jimgerdemannia flammicorona</name>
    <dbReference type="NCBI Taxonomy" id="994334"/>
    <lineage>
        <taxon>Eukaryota</taxon>
        <taxon>Fungi</taxon>
        <taxon>Fungi incertae sedis</taxon>
        <taxon>Mucoromycota</taxon>
        <taxon>Mucoromycotina</taxon>
        <taxon>Endogonomycetes</taxon>
        <taxon>Endogonales</taxon>
        <taxon>Endogonaceae</taxon>
        <taxon>Jimgerdemannia</taxon>
    </lineage>
</organism>
<evidence type="ECO:0000256" key="1">
    <source>
        <dbReference type="SAM" id="MobiDB-lite"/>
    </source>
</evidence>
<dbReference type="AlphaFoldDB" id="A0A433D8N0"/>
<feature type="region of interest" description="Disordered" evidence="1">
    <location>
        <begin position="1"/>
        <end position="22"/>
    </location>
</feature>